<dbReference type="InterPro" id="IPR031341">
    <property type="entry name" value="Methyltr_RsmF_N"/>
</dbReference>
<dbReference type="RefSeq" id="WP_138490736.1">
    <property type="nucleotide sequence ID" value="NZ_CP046131.1"/>
</dbReference>
<dbReference type="Gene3D" id="3.30.70.1170">
    <property type="entry name" value="Sun protein, domain 3"/>
    <property type="match status" value="1"/>
</dbReference>
<dbReference type="PRINTS" id="PR02008">
    <property type="entry name" value="RCMTFAMILY"/>
</dbReference>
<evidence type="ECO:0000256" key="8">
    <source>
        <dbReference type="SAM" id="MobiDB-lite"/>
    </source>
</evidence>
<dbReference type="InterPro" id="IPR001678">
    <property type="entry name" value="MeTrfase_RsmB-F_NOP2_dom"/>
</dbReference>
<dbReference type="GO" id="GO:0008173">
    <property type="term" value="F:RNA methyltransferase activity"/>
    <property type="evidence" value="ECO:0007669"/>
    <property type="project" value="InterPro"/>
</dbReference>
<feature type="binding site" evidence="7">
    <location>
        <position position="127"/>
    </location>
    <ligand>
        <name>S-adenosyl-L-methionine</name>
        <dbReference type="ChEBI" id="CHEBI:59789"/>
    </ligand>
</feature>
<keyword evidence="2" id="KW-0963">Cytoplasm</keyword>
<dbReference type="PROSITE" id="PS01153">
    <property type="entry name" value="NOL1_NOP2_SUN"/>
    <property type="match status" value="1"/>
</dbReference>
<feature type="binding site" evidence="7">
    <location>
        <position position="172"/>
    </location>
    <ligand>
        <name>S-adenosyl-L-methionine</name>
        <dbReference type="ChEBI" id="CHEBI:59789"/>
    </ligand>
</feature>
<dbReference type="InterPro" id="IPR018314">
    <property type="entry name" value="RsmB/NOL1/NOP2-like_CS"/>
</dbReference>
<dbReference type="PANTHER" id="PTHR22807:SF30">
    <property type="entry name" value="28S RRNA (CYTOSINE(4447)-C(5))-METHYLTRANSFERASE-RELATED"/>
    <property type="match status" value="1"/>
</dbReference>
<dbReference type="Pfam" id="PF13636">
    <property type="entry name" value="Methyltranf_PUA"/>
    <property type="match status" value="1"/>
</dbReference>
<dbReference type="PANTHER" id="PTHR22807">
    <property type="entry name" value="NOP2 YEAST -RELATED NOL1/NOP2/FMU SUN DOMAIN-CONTAINING"/>
    <property type="match status" value="1"/>
</dbReference>
<evidence type="ECO:0000256" key="5">
    <source>
        <dbReference type="ARBA" id="ARBA00022691"/>
    </source>
</evidence>
<dbReference type="PROSITE" id="PS51686">
    <property type="entry name" value="SAM_MT_RSMB_NOP"/>
    <property type="match status" value="1"/>
</dbReference>
<dbReference type="EMBL" id="CP031023">
    <property type="protein sequence ID" value="AZA16078.1"/>
    <property type="molecule type" value="Genomic_DNA"/>
</dbReference>
<keyword evidence="3 7" id="KW-0489">Methyltransferase</keyword>
<dbReference type="InterPro" id="IPR049560">
    <property type="entry name" value="MeTrfase_RsmB-F_NOP2_cat"/>
</dbReference>
<feature type="region of interest" description="Disordered" evidence="8">
    <location>
        <begin position="304"/>
        <end position="337"/>
    </location>
</feature>
<comment type="similarity">
    <text evidence="1 7">Belongs to the class I-like SAM-binding methyltransferase superfamily. RsmB/NOP family.</text>
</comment>
<gene>
    <name evidence="10" type="ORF">DQL93_05650</name>
</gene>
<dbReference type="InterPro" id="IPR031340">
    <property type="entry name" value="RsmF_methylt_CI"/>
</dbReference>
<organism evidence="10">
    <name type="scientific">Lactobacillus delbrueckii subsp. lactis</name>
    <dbReference type="NCBI Taxonomy" id="29397"/>
    <lineage>
        <taxon>Bacteria</taxon>
        <taxon>Bacillati</taxon>
        <taxon>Bacillota</taxon>
        <taxon>Bacilli</taxon>
        <taxon>Lactobacillales</taxon>
        <taxon>Lactobacillaceae</taxon>
        <taxon>Lactobacillus</taxon>
    </lineage>
</organism>
<evidence type="ECO:0000256" key="4">
    <source>
        <dbReference type="ARBA" id="ARBA00022679"/>
    </source>
</evidence>
<dbReference type="Gene3D" id="3.40.50.150">
    <property type="entry name" value="Vaccinia Virus protein VP39"/>
    <property type="match status" value="1"/>
</dbReference>
<dbReference type="InterPro" id="IPR029063">
    <property type="entry name" value="SAM-dependent_MTases_sf"/>
</dbReference>
<evidence type="ECO:0000256" key="1">
    <source>
        <dbReference type="ARBA" id="ARBA00007494"/>
    </source>
</evidence>
<evidence type="ECO:0000259" key="9">
    <source>
        <dbReference type="PROSITE" id="PS51686"/>
    </source>
</evidence>
<keyword evidence="6 7" id="KW-0694">RNA-binding</keyword>
<dbReference type="GO" id="GO:0001510">
    <property type="term" value="P:RNA methylation"/>
    <property type="evidence" value="ECO:0007669"/>
    <property type="project" value="InterPro"/>
</dbReference>
<feature type="binding site" evidence="7">
    <location>
        <begin position="103"/>
        <end position="109"/>
    </location>
    <ligand>
        <name>S-adenosyl-L-methionine</name>
        <dbReference type="ChEBI" id="CHEBI:59789"/>
    </ligand>
</feature>
<feature type="domain" description="SAM-dependent MTase RsmB/NOP-type" evidence="9">
    <location>
        <begin position="1"/>
        <end position="293"/>
    </location>
</feature>
<dbReference type="Pfam" id="PF17125">
    <property type="entry name" value="Methyltr_RsmF_N"/>
    <property type="match status" value="1"/>
</dbReference>
<dbReference type="InterPro" id="IPR023267">
    <property type="entry name" value="RCMT"/>
</dbReference>
<dbReference type="AlphaFoldDB" id="A0A3G6JGI8"/>
<feature type="active site" description="Nucleophile" evidence="7">
    <location>
        <position position="225"/>
    </location>
</feature>
<dbReference type="Pfam" id="PF01189">
    <property type="entry name" value="Methyltr_RsmB-F"/>
    <property type="match status" value="1"/>
</dbReference>
<dbReference type="GO" id="GO:0003723">
    <property type="term" value="F:RNA binding"/>
    <property type="evidence" value="ECO:0007669"/>
    <property type="project" value="UniProtKB-UniRule"/>
</dbReference>
<feature type="binding site" evidence="7">
    <location>
        <position position="154"/>
    </location>
    <ligand>
        <name>S-adenosyl-L-methionine</name>
        <dbReference type="ChEBI" id="CHEBI:59789"/>
    </ligand>
</feature>
<dbReference type="Gene3D" id="2.30.130.60">
    <property type="match status" value="1"/>
</dbReference>
<sequence>MIEIPDQFKEKFTGLLGQEEAGKLLESLAEPSKKAYRINSLKKGAVAYPQEEVVPGIPNAYYGEVSGKDPEWTAGMVYSQDPAAMFPAQAIPVKPGDKVLDLCAAPGGKSTALAQKLQGEGLLVANEISPSRAKILRENLERWGVSNAVVTNCDSFALSARFPGFFDAILVDAPCSGEGMFRKSEDAIKYWSQENVDLCADRQREILTEAVKMLKPGGYLLYSTCTFSPEEDEGIVSWLLDEYGFRLLPIAAEKAAPGRPEWGNGDASLANCARFWPQDGVGEGQFVASLQKTADEESFAAEAGEVFSPVRKNEDKKKKGKGKNKGNRSSLERPSKEESGYISEAIAGFNWPESLASWPSQMLKSQDHVFVPALEPEQLKGIKVLNNGLELGILKKKRFEPSHQLAEVLGQVDQERVVDLTEDEYDHYLHGESLQVDSSLKGFVLVSCRGMIFSFGKLSGKGQLKNYYPKGLRQ</sequence>
<evidence type="ECO:0000256" key="3">
    <source>
        <dbReference type="ARBA" id="ARBA00022603"/>
    </source>
</evidence>
<evidence type="ECO:0000313" key="10">
    <source>
        <dbReference type="EMBL" id="AZA16078.1"/>
    </source>
</evidence>
<dbReference type="Pfam" id="PF17126">
    <property type="entry name" value="RsmF_methylt_CI"/>
    <property type="match status" value="1"/>
</dbReference>
<evidence type="ECO:0000256" key="2">
    <source>
        <dbReference type="ARBA" id="ARBA00022490"/>
    </source>
</evidence>
<evidence type="ECO:0000256" key="6">
    <source>
        <dbReference type="ARBA" id="ARBA00022884"/>
    </source>
</evidence>
<name>A0A3G6JGI8_LACDL</name>
<keyword evidence="5 7" id="KW-0949">S-adenosyl-L-methionine</keyword>
<protein>
    <submittedName>
        <fullName evidence="10">RNA methyltransferase</fullName>
    </submittedName>
</protein>
<keyword evidence="4 7" id="KW-0808">Transferase</keyword>
<reference evidence="10" key="1">
    <citation type="submission" date="2018-07" db="EMBL/GenBank/DDBJ databases">
        <authorList>
            <person name="Somerville V."/>
        </authorList>
    </citation>
    <scope>NUCLEOTIDE SEQUENCE</scope>
    <source>
        <strain evidence="10">NWC_2_2</strain>
    </source>
</reference>
<evidence type="ECO:0000256" key="7">
    <source>
        <dbReference type="PROSITE-ProRule" id="PRU01023"/>
    </source>
</evidence>
<accession>A0A3G6JGI8</accession>
<dbReference type="SUPFAM" id="SSF53335">
    <property type="entry name" value="S-adenosyl-L-methionine-dependent methyltransferases"/>
    <property type="match status" value="1"/>
</dbReference>
<proteinExistence type="inferred from homology"/>
<dbReference type="InterPro" id="IPR027391">
    <property type="entry name" value="Nol1_Nop2_Fmu_2"/>
</dbReference>
<dbReference type="CDD" id="cd21147">
    <property type="entry name" value="RsmF_methylt_CTD1"/>
    <property type="match status" value="1"/>
</dbReference>
<dbReference type="CDD" id="cd02440">
    <property type="entry name" value="AdoMet_MTases"/>
    <property type="match status" value="1"/>
</dbReference>